<dbReference type="AlphaFoldDB" id="A0A9P0Z7R8"/>
<dbReference type="GO" id="GO:0008270">
    <property type="term" value="F:zinc ion binding"/>
    <property type="evidence" value="ECO:0007669"/>
    <property type="project" value="UniProtKB-KW"/>
</dbReference>
<feature type="compositionally biased region" description="Polar residues" evidence="7">
    <location>
        <begin position="20"/>
        <end position="30"/>
    </location>
</feature>
<dbReference type="SMART" id="SM00614">
    <property type="entry name" value="ZnF_BED"/>
    <property type="match status" value="1"/>
</dbReference>
<dbReference type="GO" id="GO:0003677">
    <property type="term" value="F:DNA binding"/>
    <property type="evidence" value="ECO:0007669"/>
    <property type="project" value="InterPro"/>
</dbReference>
<gene>
    <name evidence="9" type="ORF">CEURO_LOCUS10902</name>
</gene>
<dbReference type="SUPFAM" id="SSF53098">
    <property type="entry name" value="Ribonuclease H-like"/>
    <property type="match status" value="1"/>
</dbReference>
<dbReference type="InterPro" id="IPR012337">
    <property type="entry name" value="RNaseH-like_sf"/>
</dbReference>
<sequence length="399" mass="45373">MASQSASTQDSIGINGGTGSQSLPVENSTVDESRQMEETKQQDVIEHKGKKRSPWWDFYDVVVVNKATKAKCKACNKVLGGESRNGTTHLKEHYHRCPCRRVGGDIRQMVLKGNSKGDLSHGSFNNGEARLALAKMVIIHEYPLSIVEHRGFRDFTVTLQPLFKCPSRNTLKSDVMKVYAEEKCKVIHLLEECDCRVAITTDVWTSSNQKRGFMAITAHFIDNSWVLRSQILRFIYVPCPHTSEVLTEVLIEAMMEWNLDSRLSTITVDNCSINDSMIGKLKTKLNTTHLVKDGSLFHMRCSAHILNLVVKIGLDEIKDFIENVRDSVVYWTASPKRVEKFEEVCRGMKVPCSKKLGLDCPTRWNSTYLMLKVALHYKNVFPRLKLRESQYKTVPLESE</sequence>
<evidence type="ECO:0000256" key="6">
    <source>
        <dbReference type="PROSITE-ProRule" id="PRU00027"/>
    </source>
</evidence>
<name>A0A9P0Z7R8_CUSEU</name>
<feature type="compositionally biased region" description="Polar residues" evidence="7">
    <location>
        <begin position="1"/>
        <end position="12"/>
    </location>
</feature>
<evidence type="ECO:0000256" key="2">
    <source>
        <dbReference type="ARBA" id="ARBA00022771"/>
    </source>
</evidence>
<evidence type="ECO:0000256" key="3">
    <source>
        <dbReference type="ARBA" id="ARBA00022833"/>
    </source>
</evidence>
<evidence type="ECO:0000313" key="9">
    <source>
        <dbReference type="EMBL" id="CAH9089409.1"/>
    </source>
</evidence>
<keyword evidence="10" id="KW-1185">Reference proteome</keyword>
<dbReference type="PANTHER" id="PTHR46481">
    <property type="entry name" value="ZINC FINGER BED DOMAIN-CONTAINING PROTEIN 4"/>
    <property type="match status" value="1"/>
</dbReference>
<feature type="region of interest" description="Disordered" evidence="7">
    <location>
        <begin position="1"/>
        <end position="47"/>
    </location>
</feature>
<keyword evidence="3" id="KW-0862">Zinc</keyword>
<dbReference type="PANTHER" id="PTHR46481:SF11">
    <property type="entry name" value="ZINC FINGER BED DOMAIN-CONTAINING PROTEIN RICESLEEPER 2-LIKE"/>
    <property type="match status" value="1"/>
</dbReference>
<keyword evidence="1" id="KW-0479">Metal-binding</keyword>
<keyword evidence="4" id="KW-0805">Transcription regulation</keyword>
<reference evidence="9" key="1">
    <citation type="submission" date="2022-07" db="EMBL/GenBank/DDBJ databases">
        <authorList>
            <person name="Macas J."/>
            <person name="Novak P."/>
            <person name="Neumann P."/>
        </authorList>
    </citation>
    <scope>NUCLEOTIDE SEQUENCE</scope>
</reference>
<accession>A0A9P0Z7R8</accession>
<keyword evidence="2 6" id="KW-0863">Zinc-finger</keyword>
<dbReference type="InterPro" id="IPR052035">
    <property type="entry name" value="ZnF_BED_domain_contain"/>
</dbReference>
<evidence type="ECO:0000313" key="10">
    <source>
        <dbReference type="Proteomes" id="UP001152484"/>
    </source>
</evidence>
<feature type="compositionally biased region" description="Basic and acidic residues" evidence="7">
    <location>
        <begin position="31"/>
        <end position="47"/>
    </location>
</feature>
<evidence type="ECO:0000259" key="8">
    <source>
        <dbReference type="PROSITE" id="PS50808"/>
    </source>
</evidence>
<feature type="domain" description="BED-type" evidence="8">
    <location>
        <begin position="50"/>
        <end position="106"/>
    </location>
</feature>
<evidence type="ECO:0000256" key="4">
    <source>
        <dbReference type="ARBA" id="ARBA00023015"/>
    </source>
</evidence>
<organism evidence="9 10">
    <name type="scientific">Cuscuta europaea</name>
    <name type="common">European dodder</name>
    <dbReference type="NCBI Taxonomy" id="41803"/>
    <lineage>
        <taxon>Eukaryota</taxon>
        <taxon>Viridiplantae</taxon>
        <taxon>Streptophyta</taxon>
        <taxon>Embryophyta</taxon>
        <taxon>Tracheophyta</taxon>
        <taxon>Spermatophyta</taxon>
        <taxon>Magnoliopsida</taxon>
        <taxon>eudicotyledons</taxon>
        <taxon>Gunneridae</taxon>
        <taxon>Pentapetalae</taxon>
        <taxon>asterids</taxon>
        <taxon>lamiids</taxon>
        <taxon>Solanales</taxon>
        <taxon>Convolvulaceae</taxon>
        <taxon>Cuscuteae</taxon>
        <taxon>Cuscuta</taxon>
        <taxon>Cuscuta subgen. Cuscuta</taxon>
    </lineage>
</organism>
<evidence type="ECO:0000256" key="5">
    <source>
        <dbReference type="ARBA" id="ARBA00023163"/>
    </source>
</evidence>
<evidence type="ECO:0000256" key="7">
    <source>
        <dbReference type="SAM" id="MobiDB-lite"/>
    </source>
</evidence>
<proteinExistence type="predicted"/>
<protein>
    <recommendedName>
        <fullName evidence="8">BED-type domain-containing protein</fullName>
    </recommendedName>
</protein>
<dbReference type="OrthoDB" id="1274371at2759"/>
<dbReference type="Proteomes" id="UP001152484">
    <property type="component" value="Unassembled WGS sequence"/>
</dbReference>
<dbReference type="InterPro" id="IPR003656">
    <property type="entry name" value="Znf_BED"/>
</dbReference>
<dbReference type="EMBL" id="CAMAPE010000020">
    <property type="protein sequence ID" value="CAH9089409.1"/>
    <property type="molecule type" value="Genomic_DNA"/>
</dbReference>
<keyword evidence="5" id="KW-0804">Transcription</keyword>
<dbReference type="SUPFAM" id="SSF140996">
    <property type="entry name" value="Hermes dimerisation domain"/>
    <property type="match status" value="1"/>
</dbReference>
<comment type="caution">
    <text evidence="9">The sequence shown here is derived from an EMBL/GenBank/DDBJ whole genome shotgun (WGS) entry which is preliminary data.</text>
</comment>
<dbReference type="PROSITE" id="PS50808">
    <property type="entry name" value="ZF_BED"/>
    <property type="match status" value="1"/>
</dbReference>
<evidence type="ECO:0000256" key="1">
    <source>
        <dbReference type="ARBA" id="ARBA00022723"/>
    </source>
</evidence>